<dbReference type="KEGG" id="lji:ELX58_05960"/>
<dbReference type="AlphaFoldDB" id="A0A4V1ALW6"/>
<evidence type="ECO:0000313" key="7">
    <source>
        <dbReference type="EMBL" id="QBP19029.1"/>
    </source>
</evidence>
<keyword evidence="3 6" id="KW-0812">Transmembrane</keyword>
<keyword evidence="5 6" id="KW-0472">Membrane</keyword>
<evidence type="ECO:0000256" key="5">
    <source>
        <dbReference type="ARBA" id="ARBA00023136"/>
    </source>
</evidence>
<feature type="transmembrane region" description="Helical" evidence="6">
    <location>
        <begin position="61"/>
        <end position="79"/>
    </location>
</feature>
<evidence type="ECO:0000256" key="1">
    <source>
        <dbReference type="ARBA" id="ARBA00004141"/>
    </source>
</evidence>
<dbReference type="Pfam" id="PF01027">
    <property type="entry name" value="Bax1-I"/>
    <property type="match status" value="1"/>
</dbReference>
<sequence length="208" mass="22508">MYAWMALAVLVSAGVAYYAGSVMKVTPTGGMSWILLIAWFILPFILGRAAMRNAVVGFIELMVYAALTGLMFSSIFIAYTGTTITTAFVSSASIFVAMSAVGLFTKRSLAKLGTQLFGAMIGLIVAMLVNLFLKSGMIELFLSLAAVVIFSLLTMFDTRQMKALYINFHDRISMNGLAINGALALYLDFINIFISLLEIFGGVGNNRN</sequence>
<evidence type="ECO:0000256" key="4">
    <source>
        <dbReference type="ARBA" id="ARBA00022989"/>
    </source>
</evidence>
<dbReference type="OrthoDB" id="9793828at2"/>
<keyword evidence="8" id="KW-1185">Reference proteome</keyword>
<proteinExistence type="inferred from homology"/>
<organism evidence="7 8">
    <name type="scientific">Acetilactobacillus jinshanensis</name>
    <dbReference type="NCBI Taxonomy" id="1720083"/>
    <lineage>
        <taxon>Bacteria</taxon>
        <taxon>Bacillati</taxon>
        <taxon>Bacillota</taxon>
        <taxon>Bacilli</taxon>
        <taxon>Lactobacillales</taxon>
        <taxon>Lactobacillaceae</taxon>
        <taxon>Acetilactobacillus</taxon>
    </lineage>
</organism>
<dbReference type="EMBL" id="CP034726">
    <property type="protein sequence ID" value="QBP19029.1"/>
    <property type="molecule type" value="Genomic_DNA"/>
</dbReference>
<protein>
    <submittedName>
        <fullName evidence="7">Bax inhibitor-1/YccA family protein</fullName>
    </submittedName>
</protein>
<evidence type="ECO:0000256" key="2">
    <source>
        <dbReference type="ARBA" id="ARBA00010350"/>
    </source>
</evidence>
<feature type="transmembrane region" description="Helical" evidence="6">
    <location>
        <begin position="116"/>
        <end position="133"/>
    </location>
</feature>
<dbReference type="CDD" id="cd10432">
    <property type="entry name" value="BI-1-like_bacterial"/>
    <property type="match status" value="1"/>
</dbReference>
<comment type="similarity">
    <text evidence="2 6">Belongs to the BI1 family.</text>
</comment>
<accession>A0A4V1ALW6</accession>
<feature type="transmembrane region" description="Helical" evidence="6">
    <location>
        <begin position="31"/>
        <end position="49"/>
    </location>
</feature>
<keyword evidence="4 6" id="KW-1133">Transmembrane helix</keyword>
<reference evidence="8" key="1">
    <citation type="submission" date="2018-12" db="EMBL/GenBank/DDBJ databases">
        <title>A new species of lactobacillus.</title>
        <authorList>
            <person name="Jian Y."/>
            <person name="Xin L."/>
            <person name="Hong Z.J."/>
            <person name="Ming L.Z."/>
            <person name="Hong X.Z."/>
        </authorList>
    </citation>
    <scope>NUCLEOTIDE SEQUENCE [LARGE SCALE GENOMIC DNA]</scope>
    <source>
        <strain evidence="8">HSLZ-75</strain>
    </source>
</reference>
<evidence type="ECO:0000313" key="8">
    <source>
        <dbReference type="Proteomes" id="UP000294321"/>
    </source>
</evidence>
<evidence type="ECO:0000256" key="6">
    <source>
        <dbReference type="RuleBase" id="RU004379"/>
    </source>
</evidence>
<dbReference type="GO" id="GO:0005886">
    <property type="term" value="C:plasma membrane"/>
    <property type="evidence" value="ECO:0007669"/>
    <property type="project" value="TreeGrafter"/>
</dbReference>
<feature type="transmembrane region" description="Helical" evidence="6">
    <location>
        <begin position="139"/>
        <end position="156"/>
    </location>
</feature>
<dbReference type="InterPro" id="IPR006214">
    <property type="entry name" value="Bax_inhibitor_1-related"/>
</dbReference>
<evidence type="ECO:0000256" key="3">
    <source>
        <dbReference type="ARBA" id="ARBA00022692"/>
    </source>
</evidence>
<dbReference type="PANTHER" id="PTHR23291:SF50">
    <property type="entry name" value="PROTEIN LIFEGUARD 4"/>
    <property type="match status" value="1"/>
</dbReference>
<feature type="transmembrane region" description="Helical" evidence="6">
    <location>
        <begin position="85"/>
        <end position="104"/>
    </location>
</feature>
<gene>
    <name evidence="7" type="ORF">ELX58_05960</name>
</gene>
<dbReference type="PANTHER" id="PTHR23291">
    <property type="entry name" value="BAX INHIBITOR-RELATED"/>
    <property type="match status" value="1"/>
</dbReference>
<comment type="subcellular location">
    <subcellularLocation>
        <location evidence="1">Membrane</location>
        <topology evidence="1">Multi-pass membrane protein</topology>
    </subcellularLocation>
</comment>
<feature type="transmembrane region" description="Helical" evidence="6">
    <location>
        <begin position="177"/>
        <end position="200"/>
    </location>
</feature>
<dbReference type="Proteomes" id="UP000294321">
    <property type="component" value="Chromosome"/>
</dbReference>
<name>A0A4V1ALW6_9LACO</name>